<accession>A0A835EUX7</accession>
<evidence type="ECO:0000259" key="1">
    <source>
        <dbReference type="PROSITE" id="PS50011"/>
    </source>
</evidence>
<proteinExistence type="predicted"/>
<dbReference type="Pfam" id="PF00069">
    <property type="entry name" value="Pkinase"/>
    <property type="match status" value="1"/>
</dbReference>
<sequence length="428" mass="48939">MDLNEATEVEVRIGRFAGLGVPWCVEELDTVEQTPSLFSDGEIEQIGRGESGSGDCAFFSMGNSTGKHRALRQRTQSKEYSELEDKIQDQCETLHRLPLNFLKAITGDFSERQEIGRDRFGVVYKGVFHNGKVIAVKKLSETHIDDDQFQKEVASLLRLKHKNVVKLVGYCAESQWEAAEIDGNYAMAEVRKRLLCYEYTKNKRLDNHRFSIPTAEPYGLTWRMSGYMAPEYLANGLVSLKADIFSFGVIIIELMTGGRRDYPSTEEAYEHFVENVVGSWRKILKDRYRHLEYYIEQVKTCISTGLMCVNADPNERPTTRDILEKLTKPYVTPNLEDLLHADVELLGKGTYGTVYKATLENGTIVAFRRLRLKMTMGKKYFMDVVGELVKIRHPNLLPPKAYFVDERHEKLIIIDYMPRGSLSAFLQG</sequence>
<dbReference type="PANTHER" id="PTHR45707">
    <property type="entry name" value="C2 CALCIUM/LIPID-BINDING PLANT PHOSPHORIBOSYLTRANSFERASE FAMILY PROTEIN"/>
    <property type="match status" value="1"/>
</dbReference>
<organism evidence="2 3">
    <name type="scientific">Digitaria exilis</name>
    <dbReference type="NCBI Taxonomy" id="1010633"/>
    <lineage>
        <taxon>Eukaryota</taxon>
        <taxon>Viridiplantae</taxon>
        <taxon>Streptophyta</taxon>
        <taxon>Embryophyta</taxon>
        <taxon>Tracheophyta</taxon>
        <taxon>Spermatophyta</taxon>
        <taxon>Magnoliopsida</taxon>
        <taxon>Liliopsida</taxon>
        <taxon>Poales</taxon>
        <taxon>Poaceae</taxon>
        <taxon>PACMAD clade</taxon>
        <taxon>Panicoideae</taxon>
        <taxon>Panicodae</taxon>
        <taxon>Paniceae</taxon>
        <taxon>Anthephorinae</taxon>
        <taxon>Digitaria</taxon>
    </lineage>
</organism>
<feature type="domain" description="Protein kinase" evidence="1">
    <location>
        <begin position="340"/>
        <end position="428"/>
    </location>
</feature>
<dbReference type="GO" id="GO:0004672">
    <property type="term" value="F:protein kinase activity"/>
    <property type="evidence" value="ECO:0007669"/>
    <property type="project" value="InterPro"/>
</dbReference>
<dbReference type="PROSITE" id="PS50011">
    <property type="entry name" value="PROTEIN_KINASE_DOM"/>
    <property type="match status" value="2"/>
</dbReference>
<gene>
    <name evidence="2" type="ORF">HU200_029156</name>
</gene>
<dbReference type="Proteomes" id="UP000636709">
    <property type="component" value="Unassembled WGS sequence"/>
</dbReference>
<dbReference type="FunFam" id="3.30.200.20:FF:000465">
    <property type="entry name" value="Cysteine-rich receptor-like protein kinase 6"/>
    <property type="match status" value="1"/>
</dbReference>
<comment type="caution">
    <text evidence="2">The sequence shown here is derived from an EMBL/GenBank/DDBJ whole genome shotgun (WGS) entry which is preliminary data.</text>
</comment>
<dbReference type="PANTHER" id="PTHR45707:SF81">
    <property type="entry name" value="PROTEIN KINASE DOMAIN-CONTAINING PROTEIN"/>
    <property type="match status" value="1"/>
</dbReference>
<dbReference type="Pfam" id="PF07714">
    <property type="entry name" value="PK_Tyr_Ser-Thr"/>
    <property type="match status" value="2"/>
</dbReference>
<dbReference type="AlphaFoldDB" id="A0A835EUX7"/>
<dbReference type="EMBL" id="JACEFO010001753">
    <property type="protein sequence ID" value="KAF8711148.1"/>
    <property type="molecule type" value="Genomic_DNA"/>
</dbReference>
<dbReference type="InterPro" id="IPR001245">
    <property type="entry name" value="Ser-Thr/Tyr_kinase_cat_dom"/>
</dbReference>
<evidence type="ECO:0000313" key="2">
    <source>
        <dbReference type="EMBL" id="KAF8711148.1"/>
    </source>
</evidence>
<keyword evidence="3" id="KW-1185">Reference proteome</keyword>
<dbReference type="OrthoDB" id="641605at2759"/>
<dbReference type="Gene3D" id="1.10.510.10">
    <property type="entry name" value="Transferase(Phosphotransferase) domain 1"/>
    <property type="match status" value="1"/>
</dbReference>
<dbReference type="GO" id="GO:0005524">
    <property type="term" value="F:ATP binding"/>
    <property type="evidence" value="ECO:0007669"/>
    <property type="project" value="InterPro"/>
</dbReference>
<evidence type="ECO:0000313" key="3">
    <source>
        <dbReference type="Proteomes" id="UP000636709"/>
    </source>
</evidence>
<dbReference type="InterPro" id="IPR000719">
    <property type="entry name" value="Prot_kinase_dom"/>
</dbReference>
<dbReference type="InterPro" id="IPR011009">
    <property type="entry name" value="Kinase-like_dom_sf"/>
</dbReference>
<protein>
    <recommendedName>
        <fullName evidence="1">Protein kinase domain-containing protein</fullName>
    </recommendedName>
</protein>
<dbReference type="SUPFAM" id="SSF56112">
    <property type="entry name" value="Protein kinase-like (PK-like)"/>
    <property type="match status" value="2"/>
</dbReference>
<name>A0A835EUX7_9POAL</name>
<feature type="domain" description="Protein kinase" evidence="1">
    <location>
        <begin position="40"/>
        <end position="331"/>
    </location>
</feature>
<reference evidence="2" key="1">
    <citation type="submission" date="2020-07" db="EMBL/GenBank/DDBJ databases">
        <title>Genome sequence and genetic diversity analysis of an under-domesticated orphan crop, white fonio (Digitaria exilis).</title>
        <authorList>
            <person name="Bennetzen J.L."/>
            <person name="Chen S."/>
            <person name="Ma X."/>
            <person name="Wang X."/>
            <person name="Yssel A.E.J."/>
            <person name="Chaluvadi S.R."/>
            <person name="Johnson M."/>
            <person name="Gangashetty P."/>
            <person name="Hamidou F."/>
            <person name="Sanogo M.D."/>
            <person name="Zwaenepoel A."/>
            <person name="Wallace J."/>
            <person name="Van De Peer Y."/>
            <person name="Van Deynze A."/>
        </authorList>
    </citation>
    <scope>NUCLEOTIDE SEQUENCE</scope>
    <source>
        <tissue evidence="2">Leaves</tissue>
    </source>
</reference>
<dbReference type="Gene3D" id="3.30.200.20">
    <property type="entry name" value="Phosphorylase Kinase, domain 1"/>
    <property type="match status" value="2"/>
</dbReference>